<dbReference type="InterPro" id="IPR051291">
    <property type="entry name" value="CIMAP"/>
</dbReference>
<dbReference type="EMBL" id="CAKOFQ010006848">
    <property type="protein sequence ID" value="CAH1976438.1"/>
    <property type="molecule type" value="Genomic_DNA"/>
</dbReference>
<dbReference type="PANTHER" id="PTHR21580">
    <property type="entry name" value="SHIPPO-1-RELATED"/>
    <property type="match status" value="1"/>
</dbReference>
<organism evidence="1 2">
    <name type="scientific">Acanthoscelides obtectus</name>
    <name type="common">Bean weevil</name>
    <name type="synonym">Bruchus obtectus</name>
    <dbReference type="NCBI Taxonomy" id="200917"/>
    <lineage>
        <taxon>Eukaryota</taxon>
        <taxon>Metazoa</taxon>
        <taxon>Ecdysozoa</taxon>
        <taxon>Arthropoda</taxon>
        <taxon>Hexapoda</taxon>
        <taxon>Insecta</taxon>
        <taxon>Pterygota</taxon>
        <taxon>Neoptera</taxon>
        <taxon>Endopterygota</taxon>
        <taxon>Coleoptera</taxon>
        <taxon>Polyphaga</taxon>
        <taxon>Cucujiformia</taxon>
        <taxon>Chrysomeloidea</taxon>
        <taxon>Chrysomelidae</taxon>
        <taxon>Bruchinae</taxon>
        <taxon>Bruchini</taxon>
        <taxon>Acanthoscelides</taxon>
    </lineage>
</organism>
<evidence type="ECO:0008006" key="3">
    <source>
        <dbReference type="Google" id="ProtNLM"/>
    </source>
</evidence>
<dbReference type="PANTHER" id="PTHR21580:SF28">
    <property type="entry name" value="BOREALIN N-TERMINAL DOMAIN-CONTAINING PROTEIN-RELATED"/>
    <property type="match status" value="1"/>
</dbReference>
<evidence type="ECO:0000313" key="1">
    <source>
        <dbReference type="EMBL" id="CAH1976438.1"/>
    </source>
</evidence>
<reference evidence="1" key="1">
    <citation type="submission" date="2022-03" db="EMBL/GenBank/DDBJ databases">
        <authorList>
            <person name="Sayadi A."/>
        </authorList>
    </citation>
    <scope>NUCLEOTIDE SEQUENCE</scope>
</reference>
<dbReference type="AlphaFoldDB" id="A0A9P0PC46"/>
<dbReference type="Pfam" id="PF07004">
    <property type="entry name" value="SHIPPO-rpt"/>
    <property type="match status" value="2"/>
</dbReference>
<comment type="caution">
    <text evidence="1">The sequence shown here is derived from an EMBL/GenBank/DDBJ whole genome shotgun (WGS) entry which is preliminary data.</text>
</comment>
<dbReference type="OrthoDB" id="6703693at2759"/>
<dbReference type="InterPro" id="IPR010736">
    <property type="entry name" value="SHIPPO-rpt"/>
</dbReference>
<dbReference type="GO" id="GO:0005856">
    <property type="term" value="C:cytoskeleton"/>
    <property type="evidence" value="ECO:0007669"/>
    <property type="project" value="TreeGrafter"/>
</dbReference>
<sequence>MMHNNSPRFGIPLKSQTPGAVGPTSYILCDGTEKLPNRVPFLSSEKKEPSFFGPSFCDAFYDVCNDQTILGGTSPRYKSPRLKKVEDDSIGPGYYDKDPLKEVPSKACRAGKGKLYLCRVPYTWSGDTLPKPQRRKSRHVGPMTYHTEQKLYYGYYYGGGSRWSASRTQRKFCNAQDTPGPADYQVRPIHCSRKKRDEEFREMARLLTFIPRYVEAQEMKAQSEGFPGPGDYNVGKIDMCKRCDSIHPKPFITGKKRFAESADIGTPSPGTYDIVEVKYPVSKKFVPFSVQTDRFPDKPLDQMPGPGEYKLKGSVQEAMDRKKNWYMDVEPPFSTTATRNTLGISKYTLSIPSPAEYTINMEKKCKLKVSSPFKSKTQRFPGSRLLQNASPAKYDTTPAYHALTNQRFHNIYEVPFNSFTHPRARGFLDPMFVNYNNPAPNIYSPETEFSCSCHALTIPKSDRFQCGDDGVPGPGTYWIHPTYDRAIHKASTTHNLKLKEDVMKQKIKKHPNETFKKWCTSLSKPKKMLWFVENELKQNFSL</sequence>
<gene>
    <name evidence="1" type="ORF">ACAOBT_LOCUS12137</name>
</gene>
<accession>A0A9P0PC46</accession>
<dbReference type="Proteomes" id="UP001152888">
    <property type="component" value="Unassembled WGS sequence"/>
</dbReference>
<protein>
    <recommendedName>
        <fullName evidence="3">Sperm-tail PG-rich repeat-containing protein 2</fullName>
    </recommendedName>
</protein>
<evidence type="ECO:0000313" key="2">
    <source>
        <dbReference type="Proteomes" id="UP001152888"/>
    </source>
</evidence>
<keyword evidence="2" id="KW-1185">Reference proteome</keyword>
<proteinExistence type="predicted"/>
<name>A0A9P0PC46_ACAOB</name>